<comment type="caution">
    <text evidence="2">The sequence shown here is derived from an EMBL/GenBank/DDBJ whole genome shotgun (WGS) entry which is preliminary data.</text>
</comment>
<dbReference type="Proteomes" id="UP000275076">
    <property type="component" value="Unassembled WGS sequence"/>
</dbReference>
<dbReference type="SUPFAM" id="SSF48452">
    <property type="entry name" value="TPR-like"/>
    <property type="match status" value="1"/>
</dbReference>
<keyword evidence="3" id="KW-1185">Reference proteome</keyword>
<name>A0A428N1W8_9BACI</name>
<protein>
    <submittedName>
        <fullName evidence="2">Uncharacterized protein</fullName>
    </submittedName>
</protein>
<proteinExistence type="predicted"/>
<dbReference type="OrthoDB" id="2676051at2"/>
<keyword evidence="1" id="KW-0802">TPR repeat</keyword>
<evidence type="ECO:0000313" key="2">
    <source>
        <dbReference type="EMBL" id="RSL32441.1"/>
    </source>
</evidence>
<dbReference type="EMBL" id="RBVX01000014">
    <property type="protein sequence ID" value="RSL32441.1"/>
    <property type="molecule type" value="Genomic_DNA"/>
</dbReference>
<dbReference type="PROSITE" id="PS50005">
    <property type="entry name" value="TPR"/>
    <property type="match status" value="1"/>
</dbReference>
<accession>A0A428N1W8</accession>
<evidence type="ECO:0000256" key="1">
    <source>
        <dbReference type="PROSITE-ProRule" id="PRU00339"/>
    </source>
</evidence>
<organism evidence="2 3">
    <name type="scientific">Salibacterium salarium</name>
    <dbReference type="NCBI Taxonomy" id="284579"/>
    <lineage>
        <taxon>Bacteria</taxon>
        <taxon>Bacillati</taxon>
        <taxon>Bacillota</taxon>
        <taxon>Bacilli</taxon>
        <taxon>Bacillales</taxon>
        <taxon>Bacillaceae</taxon>
    </lineage>
</organism>
<sequence length="464" mass="55752">MENLECVITDGKKKWTVQPSKMVMYLQCKFIETFDEKGDIHYLLFFKEEYLTSLKVTSVRRRSFLEKAHKYGVTFTAPHPFIDDILSPHSTYQKRSLNQLRGKFQHQHTTQETALMLTFFDAFMSKKELFEDIQSLYYQHRRNGQLFLGYRIIRVLMDFTPKHSWVKQLSNEMEFSTFKEMYQDLSEKLWDQDPIYMEKALYFRRKQANSFQQLLHFLKEEKRWIDVLSLLMDYISLNGADAYYDEFVQWLELYYSDEAKQLILEDLYAKYPHIESLQRDLLQTYLTLHQLQSAMQLLERHNITLGEEQAEAFENMLEEIDITSGTVEVEQLNTYIAPLFETQPTKAEKILQKCMNQLLANRDINYIYQWLDPIRQKSQKSPVVSQIDKMKKMREDPDKQLQLGEMYYEFNQLDQAIDCFSWEMELNKSDPQPVRWLSKIYLELGKKEESKAYQELYRNMQENA</sequence>
<feature type="repeat" description="TPR" evidence="1">
    <location>
        <begin position="397"/>
        <end position="430"/>
    </location>
</feature>
<gene>
    <name evidence="2" type="ORF">D7Z54_14890</name>
</gene>
<dbReference type="AlphaFoldDB" id="A0A428N1W8"/>
<dbReference type="InterPro" id="IPR019734">
    <property type="entry name" value="TPR_rpt"/>
</dbReference>
<dbReference type="Gene3D" id="1.25.40.10">
    <property type="entry name" value="Tetratricopeptide repeat domain"/>
    <property type="match status" value="1"/>
</dbReference>
<evidence type="ECO:0000313" key="3">
    <source>
        <dbReference type="Proteomes" id="UP000275076"/>
    </source>
</evidence>
<dbReference type="RefSeq" id="WP_125556657.1">
    <property type="nucleotide sequence ID" value="NZ_RBVX01000014.1"/>
</dbReference>
<dbReference type="InterPro" id="IPR011990">
    <property type="entry name" value="TPR-like_helical_dom_sf"/>
</dbReference>
<reference evidence="2 3" key="1">
    <citation type="submission" date="2018-10" db="EMBL/GenBank/DDBJ databases">
        <title>Draft genome sequence of Bacillus salarius IM0101, isolated from a hypersaline soil in Inner Mongolia, China.</title>
        <authorList>
            <person name="Yamprayoonswat W."/>
            <person name="Boonvisut S."/>
            <person name="Jumpathong W."/>
            <person name="Sittihan S."/>
            <person name="Ruangsuj P."/>
            <person name="Wanthongcharoen S."/>
            <person name="Thongpramul N."/>
            <person name="Pimmason S."/>
            <person name="Yu B."/>
            <person name="Yasawong M."/>
        </authorList>
    </citation>
    <scope>NUCLEOTIDE SEQUENCE [LARGE SCALE GENOMIC DNA]</scope>
    <source>
        <strain evidence="2 3">IM0101</strain>
    </source>
</reference>